<feature type="transmembrane region" description="Helical" evidence="1">
    <location>
        <begin position="41"/>
        <end position="59"/>
    </location>
</feature>
<dbReference type="PANTHER" id="PTHR34289">
    <property type="entry name" value="PROTEIN, PUTATIVE (DUF819)-RELATED"/>
    <property type="match status" value="1"/>
</dbReference>
<feature type="transmembrane region" description="Helical" evidence="1">
    <location>
        <begin position="245"/>
        <end position="273"/>
    </location>
</feature>
<dbReference type="AlphaFoldDB" id="A0AB34AIT7"/>
<comment type="caution">
    <text evidence="2">The sequence shown here is derived from an EMBL/GenBank/DDBJ whole genome shotgun (WGS) entry which is preliminary data.</text>
</comment>
<feature type="transmembrane region" description="Helical" evidence="1">
    <location>
        <begin position="97"/>
        <end position="118"/>
    </location>
</feature>
<evidence type="ECO:0000313" key="3">
    <source>
        <dbReference type="Proteomes" id="UP000321839"/>
    </source>
</evidence>
<gene>
    <name evidence="2" type="primary">yjcL</name>
    <name evidence="2" type="ORF">SCO02_17020</name>
</gene>
<feature type="transmembrane region" description="Helical" evidence="1">
    <location>
        <begin position="12"/>
        <end position="29"/>
    </location>
</feature>
<organism evidence="2 3">
    <name type="scientific">Staphylococcus ureilyticus</name>
    <name type="common">Staphylococcus cohnii subsp. urealyticus</name>
    <dbReference type="NCBI Taxonomy" id="94138"/>
    <lineage>
        <taxon>Bacteria</taxon>
        <taxon>Bacillati</taxon>
        <taxon>Bacillota</taxon>
        <taxon>Bacilli</taxon>
        <taxon>Bacillales</taxon>
        <taxon>Staphylococcaceae</taxon>
        <taxon>Staphylococcus</taxon>
        <taxon>Staphylococcus cohnii species complex</taxon>
    </lineage>
</organism>
<feature type="transmembrane region" description="Helical" evidence="1">
    <location>
        <begin position="285"/>
        <end position="306"/>
    </location>
</feature>
<keyword evidence="1" id="KW-1133">Transmembrane helix</keyword>
<keyword evidence="1" id="KW-0812">Transmembrane</keyword>
<feature type="transmembrane region" description="Helical" evidence="1">
    <location>
        <begin position="71"/>
        <end position="90"/>
    </location>
</feature>
<dbReference type="RefSeq" id="WP_073344310.1">
    <property type="nucleotide sequence ID" value="NZ_BKAW01000008.1"/>
</dbReference>
<dbReference type="Proteomes" id="UP000321839">
    <property type="component" value="Unassembled WGS sequence"/>
</dbReference>
<keyword evidence="3" id="KW-1185">Reference proteome</keyword>
<feature type="transmembrane region" description="Helical" evidence="1">
    <location>
        <begin position="166"/>
        <end position="184"/>
    </location>
</feature>
<evidence type="ECO:0000256" key="1">
    <source>
        <dbReference type="SAM" id="Phobius"/>
    </source>
</evidence>
<feature type="transmembrane region" description="Helical" evidence="1">
    <location>
        <begin position="368"/>
        <end position="394"/>
    </location>
</feature>
<dbReference type="Pfam" id="PF05684">
    <property type="entry name" value="DUF819"/>
    <property type="match status" value="1"/>
</dbReference>
<protein>
    <submittedName>
        <fullName evidence="2">Membrane protein YjcL</fullName>
    </submittedName>
</protein>
<feature type="transmembrane region" description="Helical" evidence="1">
    <location>
        <begin position="212"/>
        <end position="233"/>
    </location>
</feature>
<proteinExistence type="predicted"/>
<dbReference type="EMBL" id="BKAW01000008">
    <property type="protein sequence ID" value="GEQ03261.1"/>
    <property type="molecule type" value="Genomic_DNA"/>
</dbReference>
<dbReference type="InterPro" id="IPR008537">
    <property type="entry name" value="DUF819"/>
</dbReference>
<feature type="transmembrane region" description="Helical" evidence="1">
    <location>
        <begin position="312"/>
        <end position="331"/>
    </location>
</feature>
<sequence length="398" mass="43382">MVLGTLVGKDDTWVLWAIIIVWATISIFLEQRYQWASTISGAIIALVGAMLLSNFKVIPTSAPVYDTVWDYIVPLSIPLLLFSSNILKIWKESRRLLFIFLIASIGTMIGTTVAFIILNHSVPYLSKIGAMMTGSYIGGGVNFAALSSKLKTPGEMVSSTVVADNSVMALYFLLLIAIPSIPFIKKHFKTHYHSDHTPAAQQSFWQPKKIQLLDIAFSIAAAIAIVAISFKLSELIQHVVPQSNLLLTILVSFFGDFYLLLTTLTLVIVAIWGDFFEKLAGASEIGTFLIYIFFVVIGTPASFVTIVKTAPLLFIFVMIILIFNLGLSLLLGKLLKFNIEEILLASNATAGGPTTAAALAIGKGWTDLVGPILIVGTLGYVIGNYAGTLMYQWLSYIA</sequence>
<accession>A0AB34AIT7</accession>
<name>A0AB34AIT7_STAUR</name>
<dbReference type="PANTHER" id="PTHR34289:SF8">
    <property type="entry name" value="DUF819 DOMAIN-CONTAINING PROTEIN"/>
    <property type="match status" value="1"/>
</dbReference>
<evidence type="ECO:0000313" key="2">
    <source>
        <dbReference type="EMBL" id="GEQ03261.1"/>
    </source>
</evidence>
<reference evidence="2 3" key="1">
    <citation type="submission" date="2019-07" db="EMBL/GenBank/DDBJ databases">
        <title>Whole genome shotgun sequence of Staphylococcus cohnii subsp. urealyticus NBRC 109766.</title>
        <authorList>
            <person name="Hosoyama A."/>
            <person name="Uohara A."/>
            <person name="Ohji S."/>
            <person name="Ichikawa N."/>
        </authorList>
    </citation>
    <scope>NUCLEOTIDE SEQUENCE [LARGE SCALE GENOMIC DNA]</scope>
    <source>
        <strain evidence="2 3">NBRC 109766</strain>
    </source>
</reference>
<keyword evidence="1" id="KW-0472">Membrane</keyword>